<dbReference type="STRING" id="1384459.GL4_0893"/>
<evidence type="ECO:0000256" key="1">
    <source>
        <dbReference type="SAM" id="SignalP"/>
    </source>
</evidence>
<evidence type="ECO:0000313" key="3">
    <source>
        <dbReference type="Proteomes" id="UP000031643"/>
    </source>
</evidence>
<dbReference type="EMBL" id="AP014648">
    <property type="protein sequence ID" value="BAQ16354.1"/>
    <property type="molecule type" value="Genomic_DNA"/>
</dbReference>
<proteinExistence type="predicted"/>
<keyword evidence="1" id="KW-0732">Signal</keyword>
<sequence length="109" mass="11899">MKTITALAIFCFVALAATVTFHAPVDARPHVARSVGNGLNAATRGVYRGARGVGRGVYQGARWGTRALWVGAGVGAGHAALTRNCEYYRKRYQETRAAKWRNKYNACIR</sequence>
<accession>A0A0A8K2Z2</accession>
<reference evidence="2 3" key="1">
    <citation type="submission" date="2014-09" db="EMBL/GenBank/DDBJ databases">
        <title>Genome sequencing of Methyloceanibacter caenitepidi Gela4.</title>
        <authorList>
            <person name="Takeuchi M."/>
            <person name="Susumu S."/>
            <person name="Kamagata Y."/>
            <person name="Oshima K."/>
            <person name="Hattori M."/>
            <person name="Iwasaki W."/>
        </authorList>
    </citation>
    <scope>NUCLEOTIDE SEQUENCE [LARGE SCALE GENOMIC DNA]</scope>
    <source>
        <strain evidence="2 3">Gela4</strain>
    </source>
</reference>
<name>A0A0A8K2Z2_9HYPH</name>
<dbReference type="AlphaFoldDB" id="A0A0A8K2Z2"/>
<dbReference type="HOGENOM" id="CLU_2180738_0_0_5"/>
<dbReference type="Proteomes" id="UP000031643">
    <property type="component" value="Chromosome"/>
</dbReference>
<feature type="signal peptide" evidence="1">
    <location>
        <begin position="1"/>
        <end position="22"/>
    </location>
</feature>
<dbReference type="KEGG" id="mcg:GL4_0893"/>
<evidence type="ECO:0008006" key="4">
    <source>
        <dbReference type="Google" id="ProtNLM"/>
    </source>
</evidence>
<keyword evidence="3" id="KW-1185">Reference proteome</keyword>
<protein>
    <recommendedName>
        <fullName evidence="4">Lectin-like protein BA14k</fullName>
    </recommendedName>
</protein>
<gene>
    <name evidence="2" type="ORF">GL4_0893</name>
</gene>
<dbReference type="RefSeq" id="WP_045364947.1">
    <property type="nucleotide sequence ID" value="NZ_AP014648.1"/>
</dbReference>
<evidence type="ECO:0000313" key="2">
    <source>
        <dbReference type="EMBL" id="BAQ16354.1"/>
    </source>
</evidence>
<feature type="chain" id="PRO_5002055612" description="Lectin-like protein BA14k" evidence="1">
    <location>
        <begin position="23"/>
        <end position="109"/>
    </location>
</feature>
<organism evidence="2 3">
    <name type="scientific">Methyloceanibacter caenitepidi</name>
    <dbReference type="NCBI Taxonomy" id="1384459"/>
    <lineage>
        <taxon>Bacteria</taxon>
        <taxon>Pseudomonadati</taxon>
        <taxon>Pseudomonadota</taxon>
        <taxon>Alphaproteobacteria</taxon>
        <taxon>Hyphomicrobiales</taxon>
        <taxon>Hyphomicrobiaceae</taxon>
        <taxon>Methyloceanibacter</taxon>
    </lineage>
</organism>
<dbReference type="OrthoDB" id="8451610at2"/>